<reference evidence="2" key="1">
    <citation type="journal article" date="2022" name="Mol. Ecol. Resour.">
        <title>The genomes of chicory, endive, great burdock and yacon provide insights into Asteraceae palaeo-polyploidization history and plant inulin production.</title>
        <authorList>
            <person name="Fan W."/>
            <person name="Wang S."/>
            <person name="Wang H."/>
            <person name="Wang A."/>
            <person name="Jiang F."/>
            <person name="Liu H."/>
            <person name="Zhao H."/>
            <person name="Xu D."/>
            <person name="Zhang Y."/>
        </authorList>
    </citation>
    <scope>NUCLEOTIDE SEQUENCE [LARGE SCALE GENOMIC DNA]</scope>
    <source>
        <strain evidence="2">cv. Niubang</strain>
    </source>
</reference>
<reference evidence="1 2" key="2">
    <citation type="journal article" date="2022" name="Mol. Ecol. Resour.">
        <title>The genomes of chicory, endive, great burdock and yacon provide insights into Asteraceae paleo-polyploidization history and plant inulin production.</title>
        <authorList>
            <person name="Fan W."/>
            <person name="Wang S."/>
            <person name="Wang H."/>
            <person name="Wang A."/>
            <person name="Jiang F."/>
            <person name="Liu H."/>
            <person name="Zhao H."/>
            <person name="Xu D."/>
            <person name="Zhang Y."/>
        </authorList>
    </citation>
    <scope>NUCLEOTIDE SEQUENCE [LARGE SCALE GENOMIC DNA]</scope>
    <source>
        <strain evidence="2">cv. Niubang</strain>
    </source>
</reference>
<protein>
    <submittedName>
        <fullName evidence="1">Uncharacterized protein</fullName>
    </submittedName>
</protein>
<name>A0ACB9FDP0_ARCLA</name>
<dbReference type="Proteomes" id="UP001055879">
    <property type="component" value="Linkage Group LG01"/>
</dbReference>
<organism evidence="1 2">
    <name type="scientific">Arctium lappa</name>
    <name type="common">Greater burdock</name>
    <name type="synonym">Lappa major</name>
    <dbReference type="NCBI Taxonomy" id="4217"/>
    <lineage>
        <taxon>Eukaryota</taxon>
        <taxon>Viridiplantae</taxon>
        <taxon>Streptophyta</taxon>
        <taxon>Embryophyta</taxon>
        <taxon>Tracheophyta</taxon>
        <taxon>Spermatophyta</taxon>
        <taxon>Magnoliopsida</taxon>
        <taxon>eudicotyledons</taxon>
        <taxon>Gunneridae</taxon>
        <taxon>Pentapetalae</taxon>
        <taxon>asterids</taxon>
        <taxon>campanulids</taxon>
        <taxon>Asterales</taxon>
        <taxon>Asteraceae</taxon>
        <taxon>Carduoideae</taxon>
        <taxon>Cardueae</taxon>
        <taxon>Arctiinae</taxon>
        <taxon>Arctium</taxon>
    </lineage>
</organism>
<evidence type="ECO:0000313" key="1">
    <source>
        <dbReference type="EMBL" id="KAI3769434.1"/>
    </source>
</evidence>
<sequence length="222" mass="25553">MFTFSSLSSSQNNSSNPTNRWFFQPQFNTFSTPQIPQFCTPNFTTFDPFGLTRLTNRIRQPPVDLELRLGQVGHTISYQEAMRTTTKKIPPKLTNDDNQGSMGRVSKNLGLTLGYRVWLDSCIRRGPRPRTRRRYSGGGSNKRCDRCGPVLDLDLNKEQADGDDGQLGCAGIKRKREYYGPCVRCGMVFDISQRYASHMRIHYQMDETQEEKMVRLAKKRKH</sequence>
<accession>A0ACB9FDP0</accession>
<evidence type="ECO:0000313" key="2">
    <source>
        <dbReference type="Proteomes" id="UP001055879"/>
    </source>
</evidence>
<proteinExistence type="predicted"/>
<comment type="caution">
    <text evidence="1">The sequence shown here is derived from an EMBL/GenBank/DDBJ whole genome shotgun (WGS) entry which is preliminary data.</text>
</comment>
<dbReference type="EMBL" id="CM042047">
    <property type="protein sequence ID" value="KAI3769434.1"/>
    <property type="molecule type" value="Genomic_DNA"/>
</dbReference>
<keyword evidence="2" id="KW-1185">Reference proteome</keyword>
<gene>
    <name evidence="1" type="ORF">L6452_00536</name>
</gene>